<sequence length="511" mass="58202">MDTYYDKAVEFAQPYLEKLADTTPRQRIVTITAALSAVWLVRVIDRAVRPPPALRGLPRVYNFVPSILTQGVEKTAYKLTIPAAQKHPLGIFACLDLIGWTVHIAHPQAAKQFLRNNDITKNPSFQDRMRGTMIGMFLGGPNMAIVQEHDWKKQRKIANPAFHRSMPLDLFVELSQKSFDIIDREGGTLDFHELMTRFTLDAIGRAGFGFDFHALDDKDNDWVRKYHAVNDALFNPFPAAFPFTDRYLYWLIPSRARARRDLFDLLGMIENIITTKRKELGQDKGLKESEKDLLTLMLEAENEAGAALSDEELMSNLCLFFVAGHDTTANALSYAIYWLARHPEIQDKARQEVLSVLGTSTDTPTQEQLHAMPYLNRIIREGLRINPPATGTLPRFAARDTEVGGILIPKGTSVKLDIYEMHRNPAVFQDPEVFNPDREETEGWLPFSSGPRQCIGMNFSLAEQRIMLPLLLQRYSWRLPDDSPYSEKLELKGALLLMPEDLKITFERIQV</sequence>
<keyword evidence="5" id="KW-0560">Oxidoreductase</keyword>
<comment type="similarity">
    <text evidence="2 5">Belongs to the cytochrome P450 family.</text>
</comment>
<keyword evidence="3 5" id="KW-0479">Metal-binding</keyword>
<dbReference type="PANTHER" id="PTHR24305">
    <property type="entry name" value="CYTOCHROME P450"/>
    <property type="match status" value="1"/>
</dbReference>
<protein>
    <submittedName>
        <fullName evidence="6">Cytochrome P450</fullName>
    </submittedName>
</protein>
<evidence type="ECO:0000313" key="6">
    <source>
        <dbReference type="EMBL" id="ORY94043.1"/>
    </source>
</evidence>
<dbReference type="OMA" id="ISFGEKW"/>
<comment type="caution">
    <text evidence="6">The sequence shown here is derived from an EMBL/GenBank/DDBJ whole genome shotgun (WGS) entry which is preliminary data.</text>
</comment>
<evidence type="ECO:0000256" key="2">
    <source>
        <dbReference type="ARBA" id="ARBA00010617"/>
    </source>
</evidence>
<dbReference type="InterPro" id="IPR036396">
    <property type="entry name" value="Cyt_P450_sf"/>
</dbReference>
<dbReference type="PRINTS" id="PR00385">
    <property type="entry name" value="P450"/>
</dbReference>
<dbReference type="InterPro" id="IPR002397">
    <property type="entry name" value="Cyt_P450_B"/>
</dbReference>
<proteinExistence type="inferred from homology"/>
<dbReference type="Pfam" id="PF00067">
    <property type="entry name" value="p450"/>
    <property type="match status" value="1"/>
</dbReference>
<evidence type="ECO:0000313" key="7">
    <source>
        <dbReference type="Proteomes" id="UP000242180"/>
    </source>
</evidence>
<dbReference type="GO" id="GO:0004497">
    <property type="term" value="F:monooxygenase activity"/>
    <property type="evidence" value="ECO:0007669"/>
    <property type="project" value="UniProtKB-KW"/>
</dbReference>
<dbReference type="OrthoDB" id="1470350at2759"/>
<evidence type="ECO:0000256" key="4">
    <source>
        <dbReference type="ARBA" id="ARBA00023004"/>
    </source>
</evidence>
<dbReference type="Gene3D" id="1.10.630.10">
    <property type="entry name" value="Cytochrome P450"/>
    <property type="match status" value="1"/>
</dbReference>
<dbReference type="PANTHER" id="PTHR24305:SF166">
    <property type="entry name" value="CYTOCHROME P450 12A4, MITOCHONDRIAL-RELATED"/>
    <property type="match status" value="1"/>
</dbReference>
<keyword evidence="7" id="KW-1185">Reference proteome</keyword>
<comment type="cofactor">
    <cofactor evidence="1">
        <name>heme</name>
        <dbReference type="ChEBI" id="CHEBI:30413"/>
    </cofactor>
</comment>
<keyword evidence="5" id="KW-0503">Monooxygenase</keyword>
<evidence type="ECO:0000256" key="3">
    <source>
        <dbReference type="ARBA" id="ARBA00022723"/>
    </source>
</evidence>
<gene>
    <name evidence="6" type="ORF">BCR43DRAFT_495770</name>
</gene>
<evidence type="ECO:0000256" key="1">
    <source>
        <dbReference type="ARBA" id="ARBA00001971"/>
    </source>
</evidence>
<dbReference type="GO" id="GO:0016705">
    <property type="term" value="F:oxidoreductase activity, acting on paired donors, with incorporation or reduction of molecular oxygen"/>
    <property type="evidence" value="ECO:0007669"/>
    <property type="project" value="InterPro"/>
</dbReference>
<organism evidence="6 7">
    <name type="scientific">Syncephalastrum racemosum</name>
    <name type="common">Filamentous fungus</name>
    <dbReference type="NCBI Taxonomy" id="13706"/>
    <lineage>
        <taxon>Eukaryota</taxon>
        <taxon>Fungi</taxon>
        <taxon>Fungi incertae sedis</taxon>
        <taxon>Mucoromycota</taxon>
        <taxon>Mucoromycotina</taxon>
        <taxon>Mucoromycetes</taxon>
        <taxon>Mucorales</taxon>
        <taxon>Syncephalastraceae</taxon>
        <taxon>Syncephalastrum</taxon>
    </lineage>
</organism>
<dbReference type="InterPro" id="IPR017972">
    <property type="entry name" value="Cyt_P450_CS"/>
</dbReference>
<accession>A0A1X2H6F2</accession>
<name>A0A1X2H6F2_SYNRA</name>
<dbReference type="InterPro" id="IPR001128">
    <property type="entry name" value="Cyt_P450"/>
</dbReference>
<evidence type="ECO:0000256" key="5">
    <source>
        <dbReference type="RuleBase" id="RU000461"/>
    </source>
</evidence>
<reference evidence="6 7" key="1">
    <citation type="submission" date="2016-07" db="EMBL/GenBank/DDBJ databases">
        <title>Pervasive Adenine N6-methylation of Active Genes in Fungi.</title>
        <authorList>
            <consortium name="DOE Joint Genome Institute"/>
            <person name="Mondo S.J."/>
            <person name="Dannebaum R.O."/>
            <person name="Kuo R.C."/>
            <person name="Labutti K."/>
            <person name="Haridas S."/>
            <person name="Kuo A."/>
            <person name="Salamov A."/>
            <person name="Ahrendt S.R."/>
            <person name="Lipzen A."/>
            <person name="Sullivan W."/>
            <person name="Andreopoulos W.B."/>
            <person name="Clum A."/>
            <person name="Lindquist E."/>
            <person name="Daum C."/>
            <person name="Ramamoorthy G.K."/>
            <person name="Gryganskyi A."/>
            <person name="Culley D."/>
            <person name="Magnuson J.K."/>
            <person name="James T.Y."/>
            <person name="O'Malley M.A."/>
            <person name="Stajich J.E."/>
            <person name="Spatafora J.W."/>
            <person name="Visel A."/>
            <person name="Grigoriev I.V."/>
        </authorList>
    </citation>
    <scope>NUCLEOTIDE SEQUENCE [LARGE SCALE GENOMIC DNA]</scope>
    <source>
        <strain evidence="6 7">NRRL 2496</strain>
    </source>
</reference>
<dbReference type="GO" id="GO:0005506">
    <property type="term" value="F:iron ion binding"/>
    <property type="evidence" value="ECO:0007669"/>
    <property type="project" value="InterPro"/>
</dbReference>
<dbReference type="Proteomes" id="UP000242180">
    <property type="component" value="Unassembled WGS sequence"/>
</dbReference>
<keyword evidence="5" id="KW-0349">Heme</keyword>
<dbReference type="PRINTS" id="PR00359">
    <property type="entry name" value="BP450"/>
</dbReference>
<dbReference type="InParanoid" id="A0A1X2H6F2"/>
<dbReference type="InterPro" id="IPR050121">
    <property type="entry name" value="Cytochrome_P450_monoxygenase"/>
</dbReference>
<keyword evidence="4 5" id="KW-0408">Iron</keyword>
<dbReference type="GO" id="GO:0020037">
    <property type="term" value="F:heme binding"/>
    <property type="evidence" value="ECO:0007669"/>
    <property type="project" value="InterPro"/>
</dbReference>
<dbReference type="EMBL" id="MCGN01000008">
    <property type="protein sequence ID" value="ORY94043.1"/>
    <property type="molecule type" value="Genomic_DNA"/>
</dbReference>
<dbReference type="PROSITE" id="PS00086">
    <property type="entry name" value="CYTOCHROME_P450"/>
    <property type="match status" value="1"/>
</dbReference>
<dbReference type="AlphaFoldDB" id="A0A1X2H6F2"/>
<dbReference type="STRING" id="13706.A0A1X2H6F2"/>
<dbReference type="SUPFAM" id="SSF48264">
    <property type="entry name" value="Cytochrome P450"/>
    <property type="match status" value="1"/>
</dbReference>